<protein>
    <recommendedName>
        <fullName evidence="3">DUF732 domain-containing protein</fullName>
    </recommendedName>
</protein>
<dbReference type="EMBL" id="MBEE01000252">
    <property type="protein sequence ID" value="OCB43825.1"/>
    <property type="molecule type" value="Genomic_DNA"/>
</dbReference>
<dbReference type="AlphaFoldDB" id="A0A1B9CN93"/>
<dbReference type="Proteomes" id="UP000092683">
    <property type="component" value="Unassembled WGS sequence"/>
</dbReference>
<feature type="signal peptide" evidence="2">
    <location>
        <begin position="1"/>
        <end position="22"/>
    </location>
</feature>
<sequence>MRTLLVLVSFAAIVGAATPAHADPSGNPDADFLAALDRSGVPYKNAAVAIRVGKKACQLMDQGHSEADVIQSVSSENAGFTVSDATKFTTSAVSVYCPQHLGEPTTEPPPPPSNTWVGPEFPWPVPPAAA</sequence>
<feature type="domain" description="DUF732" evidence="3">
    <location>
        <begin position="29"/>
        <end position="99"/>
    </location>
</feature>
<evidence type="ECO:0000256" key="1">
    <source>
        <dbReference type="SAM" id="MobiDB-lite"/>
    </source>
</evidence>
<dbReference type="RefSeq" id="WP_065444136.1">
    <property type="nucleotide sequence ID" value="NZ_MBEA01000070.1"/>
</dbReference>
<accession>A0A1B9CN93</accession>
<feature type="compositionally biased region" description="Pro residues" evidence="1">
    <location>
        <begin position="121"/>
        <end position="130"/>
    </location>
</feature>
<dbReference type="InterPro" id="IPR007969">
    <property type="entry name" value="DUF732"/>
</dbReference>
<evidence type="ECO:0000313" key="4">
    <source>
        <dbReference type="EMBL" id="OCB43825.1"/>
    </source>
</evidence>
<feature type="region of interest" description="Disordered" evidence="1">
    <location>
        <begin position="99"/>
        <end position="130"/>
    </location>
</feature>
<feature type="chain" id="PRO_5008623473" description="DUF732 domain-containing protein" evidence="2">
    <location>
        <begin position="23"/>
        <end position="130"/>
    </location>
</feature>
<evidence type="ECO:0000259" key="3">
    <source>
        <dbReference type="Pfam" id="PF05305"/>
    </source>
</evidence>
<evidence type="ECO:0000313" key="5">
    <source>
        <dbReference type="Proteomes" id="UP000092683"/>
    </source>
</evidence>
<dbReference type="OrthoDB" id="4748926at2"/>
<comment type="caution">
    <text evidence="4">The sequence shown here is derived from an EMBL/GenBank/DDBJ whole genome shotgun (WGS) entry which is preliminary data.</text>
</comment>
<proteinExistence type="predicted"/>
<name>A0A1B9CN93_MYCMA</name>
<gene>
    <name evidence="4" type="ORF">A5677_00175</name>
</gene>
<reference evidence="4 5" key="1">
    <citation type="submission" date="2016-06" db="EMBL/GenBank/DDBJ databases">
        <authorList>
            <person name="Kjaerup R.B."/>
            <person name="Dalgaard T.S."/>
            <person name="Juul-Madsen H.R."/>
        </authorList>
    </citation>
    <scope>NUCLEOTIDE SEQUENCE [LARGE SCALE GENOMIC DNA]</scope>
    <source>
        <strain evidence="4 5">E3012</strain>
    </source>
</reference>
<evidence type="ECO:0000256" key="2">
    <source>
        <dbReference type="SAM" id="SignalP"/>
    </source>
</evidence>
<keyword evidence="2" id="KW-0732">Signal</keyword>
<organism evidence="4 5">
    <name type="scientific">Mycobacterium malmoense</name>
    <dbReference type="NCBI Taxonomy" id="1780"/>
    <lineage>
        <taxon>Bacteria</taxon>
        <taxon>Bacillati</taxon>
        <taxon>Actinomycetota</taxon>
        <taxon>Actinomycetes</taxon>
        <taxon>Mycobacteriales</taxon>
        <taxon>Mycobacteriaceae</taxon>
        <taxon>Mycobacterium</taxon>
    </lineage>
</organism>
<dbReference type="Pfam" id="PF05305">
    <property type="entry name" value="DUF732"/>
    <property type="match status" value="1"/>
</dbReference>